<sequence length="311" mass="33078">MSKDQDNTVNRRRLLRRAGTVAAGLAGTSVVGAAAALPAEAAPGDPVLQGSDNNAVNATTLRSSSNTATLRLANGKVITEPNGRVLTAPTLRLTPNGEGLSSSAEVGSIGLDTAGNIWAATGRYEEYGKVDRVHTSTNSNRIVPVIPQRVLDTRTAQGRVNIYEPDNPDAPVNLDSAGRLLGGHTIEINLARYVYISEATFGTVTAVGSLAAGFLQIFPGGLPRPTTFATLNFETGRTMSNGFMSGVNWSTDRISVYAQRTTHVVIDVVAFVIGFGQVYPQILLPNDDWLPLKPDRAAVARQRRPSWEQGN</sequence>
<comment type="caution">
    <text evidence="2">The sequence shown here is derived from an EMBL/GenBank/DDBJ whole genome shotgun (WGS) entry which is preliminary data.</text>
</comment>
<keyword evidence="1" id="KW-0732">Signal</keyword>
<keyword evidence="3" id="KW-1185">Reference proteome</keyword>
<dbReference type="PROSITE" id="PS51318">
    <property type="entry name" value="TAT"/>
    <property type="match status" value="1"/>
</dbReference>
<feature type="chain" id="PRO_5046674962" evidence="1">
    <location>
        <begin position="34"/>
        <end position="311"/>
    </location>
</feature>
<evidence type="ECO:0000256" key="1">
    <source>
        <dbReference type="SAM" id="SignalP"/>
    </source>
</evidence>
<reference evidence="3" key="1">
    <citation type="journal article" date="2019" name="Int. J. Syst. Evol. Microbiol.">
        <title>The Global Catalogue of Microorganisms (GCM) 10K type strain sequencing project: providing services to taxonomists for standard genome sequencing and annotation.</title>
        <authorList>
            <consortium name="The Broad Institute Genomics Platform"/>
            <consortium name="The Broad Institute Genome Sequencing Center for Infectious Disease"/>
            <person name="Wu L."/>
            <person name="Ma J."/>
        </authorList>
    </citation>
    <scope>NUCLEOTIDE SEQUENCE [LARGE SCALE GENOMIC DNA]</scope>
    <source>
        <strain evidence="3">CGMCC 4.7144</strain>
    </source>
</reference>
<evidence type="ECO:0000313" key="2">
    <source>
        <dbReference type="EMBL" id="MFC5925642.1"/>
    </source>
</evidence>
<dbReference type="Proteomes" id="UP001596226">
    <property type="component" value="Unassembled WGS sequence"/>
</dbReference>
<protein>
    <submittedName>
        <fullName evidence="2">Uncharacterized protein</fullName>
    </submittedName>
</protein>
<accession>A0ABW1HAC0</accession>
<dbReference type="EMBL" id="JBHSQS010000011">
    <property type="protein sequence ID" value="MFC5925642.1"/>
    <property type="molecule type" value="Genomic_DNA"/>
</dbReference>
<dbReference type="InterPro" id="IPR006311">
    <property type="entry name" value="TAT_signal"/>
</dbReference>
<feature type="signal peptide" evidence="1">
    <location>
        <begin position="1"/>
        <end position="33"/>
    </location>
</feature>
<gene>
    <name evidence="2" type="ORF">ACFQGL_20080</name>
</gene>
<dbReference type="RefSeq" id="WP_377513710.1">
    <property type="nucleotide sequence ID" value="NZ_JBHSQS010000011.1"/>
</dbReference>
<proteinExistence type="predicted"/>
<evidence type="ECO:0000313" key="3">
    <source>
        <dbReference type="Proteomes" id="UP001596226"/>
    </source>
</evidence>
<organism evidence="2 3">
    <name type="scientific">Micromonospora vulcania</name>
    <dbReference type="NCBI Taxonomy" id="1441873"/>
    <lineage>
        <taxon>Bacteria</taxon>
        <taxon>Bacillati</taxon>
        <taxon>Actinomycetota</taxon>
        <taxon>Actinomycetes</taxon>
        <taxon>Micromonosporales</taxon>
        <taxon>Micromonosporaceae</taxon>
        <taxon>Micromonospora</taxon>
    </lineage>
</organism>
<name>A0ABW1HAC0_9ACTN</name>